<comment type="caution">
    <text evidence="9">The sequence shown here is derived from an EMBL/GenBank/DDBJ whole genome shotgun (WGS) entry which is preliminary data.</text>
</comment>
<dbReference type="GO" id="GO:0035999">
    <property type="term" value="P:tetrahydrofolate interconversion"/>
    <property type="evidence" value="ECO:0007669"/>
    <property type="project" value="TreeGrafter"/>
</dbReference>
<evidence type="ECO:0000259" key="8">
    <source>
        <dbReference type="Pfam" id="PF02882"/>
    </source>
</evidence>
<dbReference type="CDD" id="cd01080">
    <property type="entry name" value="NAD_bind_m-THF_DH_Cyclohyd"/>
    <property type="match status" value="1"/>
</dbReference>
<dbReference type="PANTHER" id="PTHR48099">
    <property type="entry name" value="C-1-TETRAHYDROFOLATE SYNTHASE, CYTOPLASMIC-RELATED"/>
    <property type="match status" value="1"/>
</dbReference>
<dbReference type="EC" id="1.5.1.5" evidence="9"/>
<keyword evidence="4" id="KW-0521">NADP</keyword>
<dbReference type="Pfam" id="PF02882">
    <property type="entry name" value="THF_DHG_CYH_C"/>
    <property type="match status" value="1"/>
</dbReference>
<sequence>MRTLMPAHILDGRALAAEMRADLTARAATLRAKGIEPRLTIVFVGENESSIAYVRNLVRSGERCGVDVCVERLPENSDTAQVRESLERLGPDPRVHGVMLQQPLPTSLSIRQIADAIPPEKDVDGAHPTNQGHLAFGSGTRFVPATPAAVMRLLERSPHWPPLGRRTVVIGRSIVVGLPVAMLLLAADATVTVLHKESASLQPFLSLAEIVVVATGVPGLIGGADIAPGATVIDVGTTVVDGVLRGDVEYESALQVAGAITPVPGGVGPVTNMTLLHNVIEAAESAASSN</sequence>
<name>E6Q4V5_9ZZZZ</name>
<reference evidence="9" key="1">
    <citation type="submission" date="2009-10" db="EMBL/GenBank/DDBJ databases">
        <title>Diversity of trophic interactions inside an arsenic-rich microbial ecosystem.</title>
        <authorList>
            <person name="Bertin P.N."/>
            <person name="Heinrich-Salmeron A."/>
            <person name="Pelletier E."/>
            <person name="Goulhen-Chollet F."/>
            <person name="Arsene-Ploetze F."/>
            <person name="Gallien S."/>
            <person name="Calteau A."/>
            <person name="Vallenet D."/>
            <person name="Casiot C."/>
            <person name="Chane-Woon-Ming B."/>
            <person name="Giloteaux L."/>
            <person name="Barakat M."/>
            <person name="Bonnefoy V."/>
            <person name="Bruneel O."/>
            <person name="Chandler M."/>
            <person name="Cleiss J."/>
            <person name="Duran R."/>
            <person name="Elbaz-Poulichet F."/>
            <person name="Fonknechten N."/>
            <person name="Lauga B."/>
            <person name="Mornico D."/>
            <person name="Ortet P."/>
            <person name="Schaeffer C."/>
            <person name="Siguier P."/>
            <person name="Alexander Thil Smith A."/>
            <person name="Van Dorsselaer A."/>
            <person name="Weissenbach J."/>
            <person name="Medigue C."/>
            <person name="Le Paslier D."/>
        </authorList>
    </citation>
    <scope>NUCLEOTIDE SEQUENCE</scope>
</reference>
<evidence type="ECO:0000259" key="7">
    <source>
        <dbReference type="Pfam" id="PF00763"/>
    </source>
</evidence>
<keyword evidence="2" id="KW-0554">One-carbon metabolism</keyword>
<dbReference type="InterPro" id="IPR000672">
    <property type="entry name" value="THF_DH/CycHdrlase"/>
</dbReference>
<dbReference type="InterPro" id="IPR020631">
    <property type="entry name" value="THF_DH/CycHdrlase_NAD-bd_dom"/>
</dbReference>
<dbReference type="EMBL" id="CABO01000031">
    <property type="protein sequence ID" value="CBI02216.1"/>
    <property type="molecule type" value="Genomic_DNA"/>
</dbReference>
<dbReference type="Gene3D" id="3.40.50.720">
    <property type="entry name" value="NAD(P)-binding Rossmann-like Domain"/>
    <property type="match status" value="1"/>
</dbReference>
<evidence type="ECO:0000256" key="3">
    <source>
        <dbReference type="ARBA" id="ARBA00022801"/>
    </source>
</evidence>
<dbReference type="SUPFAM" id="SSF51735">
    <property type="entry name" value="NAD(P)-binding Rossmann-fold domains"/>
    <property type="match status" value="1"/>
</dbReference>
<organism evidence="9">
    <name type="scientific">mine drainage metagenome</name>
    <dbReference type="NCBI Taxonomy" id="410659"/>
    <lineage>
        <taxon>unclassified sequences</taxon>
        <taxon>metagenomes</taxon>
        <taxon>ecological metagenomes</taxon>
    </lineage>
</organism>
<keyword evidence="3 9" id="KW-0378">Hydrolase</keyword>
<evidence type="ECO:0000313" key="9">
    <source>
        <dbReference type="EMBL" id="CBI02216.1"/>
    </source>
</evidence>
<dbReference type="PRINTS" id="PR00085">
    <property type="entry name" value="THFDHDRGNASE"/>
</dbReference>
<evidence type="ECO:0000256" key="2">
    <source>
        <dbReference type="ARBA" id="ARBA00022563"/>
    </source>
</evidence>
<keyword evidence="5 9" id="KW-0560">Oxidoreductase</keyword>
<gene>
    <name evidence="9" type="primary">folD</name>
    <name evidence="9" type="ORF">CARN4_0941</name>
</gene>
<dbReference type="Pfam" id="PF00763">
    <property type="entry name" value="THF_DHG_CYH"/>
    <property type="match status" value="1"/>
</dbReference>
<dbReference type="SUPFAM" id="SSF53223">
    <property type="entry name" value="Aminoacid dehydrogenase-like, N-terminal domain"/>
    <property type="match status" value="1"/>
</dbReference>
<proteinExistence type="inferred from homology"/>
<evidence type="ECO:0000256" key="5">
    <source>
        <dbReference type="ARBA" id="ARBA00023002"/>
    </source>
</evidence>
<dbReference type="GO" id="GO:0004477">
    <property type="term" value="F:methenyltetrahydrofolate cyclohydrolase activity"/>
    <property type="evidence" value="ECO:0007669"/>
    <property type="project" value="UniProtKB-EC"/>
</dbReference>
<evidence type="ECO:0000256" key="1">
    <source>
        <dbReference type="ARBA" id="ARBA00004777"/>
    </source>
</evidence>
<dbReference type="AlphaFoldDB" id="E6Q4V5"/>
<keyword evidence="6" id="KW-0511">Multifunctional enzyme</keyword>
<evidence type="ECO:0000256" key="4">
    <source>
        <dbReference type="ARBA" id="ARBA00022857"/>
    </source>
</evidence>
<dbReference type="GO" id="GO:0005829">
    <property type="term" value="C:cytosol"/>
    <property type="evidence" value="ECO:0007669"/>
    <property type="project" value="TreeGrafter"/>
</dbReference>
<dbReference type="HAMAP" id="MF_01576">
    <property type="entry name" value="THF_DHG_CYH"/>
    <property type="match status" value="1"/>
</dbReference>
<dbReference type="InterPro" id="IPR020630">
    <property type="entry name" value="THF_DH/CycHdrlase_cat_dom"/>
</dbReference>
<accession>E6Q4V5</accession>
<comment type="pathway">
    <text evidence="1">One-carbon metabolism; tetrahydrofolate interconversion.</text>
</comment>
<evidence type="ECO:0000256" key="6">
    <source>
        <dbReference type="ARBA" id="ARBA00023268"/>
    </source>
</evidence>
<feature type="domain" description="Tetrahydrofolate dehydrogenase/cyclohydrolase NAD(P)-binding" evidence="8">
    <location>
        <begin position="144"/>
        <end position="285"/>
    </location>
</feature>
<dbReference type="InterPro" id="IPR046346">
    <property type="entry name" value="Aminoacid_DH-like_N_sf"/>
</dbReference>
<dbReference type="EC" id="3.5.4.9" evidence="9"/>
<protein>
    <submittedName>
        <fullName evidence="9">Bifunctional protein folD</fullName>
        <ecNumber evidence="9">1.5.1.5</ecNumber>
        <ecNumber evidence="9">3.5.4.9</ecNumber>
    </submittedName>
</protein>
<dbReference type="PANTHER" id="PTHR48099:SF5">
    <property type="entry name" value="C-1-TETRAHYDROFOLATE SYNTHASE, CYTOPLASMIC"/>
    <property type="match status" value="1"/>
</dbReference>
<dbReference type="GO" id="GO:0004488">
    <property type="term" value="F:methylenetetrahydrofolate dehydrogenase (NADP+) activity"/>
    <property type="evidence" value="ECO:0007669"/>
    <property type="project" value="UniProtKB-EC"/>
</dbReference>
<feature type="domain" description="Tetrahydrofolate dehydrogenase/cyclohydrolase catalytic" evidence="7">
    <location>
        <begin position="10"/>
        <end position="124"/>
    </location>
</feature>
<dbReference type="InterPro" id="IPR036291">
    <property type="entry name" value="NAD(P)-bd_dom_sf"/>
</dbReference>
<dbReference type="Gene3D" id="3.40.50.10860">
    <property type="entry name" value="Leucine Dehydrogenase, chain A, domain 1"/>
    <property type="match status" value="1"/>
</dbReference>